<comment type="caution">
    <text evidence="3">The sequence shown here is derived from an EMBL/GenBank/DDBJ whole genome shotgun (WGS) entry which is preliminary data.</text>
</comment>
<dbReference type="GO" id="GO:0005525">
    <property type="term" value="F:GTP binding"/>
    <property type="evidence" value="ECO:0007669"/>
    <property type="project" value="UniProtKB-KW"/>
</dbReference>
<dbReference type="PANTHER" id="PTHR34784">
    <property type="entry name" value="50S RIBOSOMAL PROTEIN L34"/>
    <property type="match status" value="1"/>
</dbReference>
<evidence type="ECO:0000313" key="4">
    <source>
        <dbReference type="Proteomes" id="UP000010146"/>
    </source>
</evidence>
<reference evidence="3 4" key="1">
    <citation type="submission" date="2008-07" db="EMBL/GenBank/DDBJ databases">
        <authorList>
            <person name="Gonzalez J."/>
            <person name="Sokolova T."/>
            <person name="Ferriera S."/>
            <person name="Johnson J."/>
            <person name="Kravitz S."/>
            <person name="Beeson K."/>
            <person name="Sutton G."/>
            <person name="Rogers Y.-H."/>
            <person name="Friedman R."/>
            <person name="Frazier M."/>
            <person name="Venter J.C."/>
        </authorList>
    </citation>
    <scope>NUCLEOTIDE SEQUENCE [LARGE SCALE GENOMIC DNA]</scope>
    <source>
        <strain evidence="3 4">DSM 12653</strain>
    </source>
</reference>
<dbReference type="InterPro" id="IPR037103">
    <property type="entry name" value="Tubulin/FtsZ-like_C"/>
</dbReference>
<name>A0A0F5PLA4_9THEO</name>
<keyword evidence="2" id="KW-0342">GTP-binding</keyword>
<gene>
    <name evidence="3" type="ORF">CDSM653_01548</name>
</gene>
<protein>
    <submittedName>
        <fullName evidence="3">Uncharacterized protein</fullName>
    </submittedName>
</protein>
<reference evidence="3 4" key="2">
    <citation type="journal article" date="2015" name="BMC Genomics">
        <title>Analysis of three genomes within the thermophilic bacterial species Caldanaerobacter subterraneus with a focus on carbon monoxide dehydrogenase evolution and hydrolase diversity.</title>
        <authorList>
            <person name="Sant'Anna F.H."/>
            <person name="Lebedinsky A.V."/>
            <person name="Sokolova T.G."/>
            <person name="Robb F.T."/>
            <person name="Gonzalez J.M."/>
        </authorList>
    </citation>
    <scope>NUCLEOTIDE SEQUENCE [LARGE SCALE GENOMIC DNA]</scope>
    <source>
        <strain evidence="3 4">DSM 12653</strain>
    </source>
</reference>
<proteinExistence type="predicted"/>
<dbReference type="PANTHER" id="PTHR34784:SF1">
    <property type="entry name" value="50S RIBOSOMAL PROTEIN L34"/>
    <property type="match status" value="1"/>
</dbReference>
<dbReference type="NCBIfam" id="TIGR02058">
    <property type="entry name" value="lin0512_fam"/>
    <property type="match status" value="1"/>
</dbReference>
<dbReference type="RefSeq" id="WP_022587355.1">
    <property type="nucleotide sequence ID" value="NZ_ABXP02000082.1"/>
</dbReference>
<sequence>MEVIFIKRYVVEFGYGVDLHGQDVNKAAQKAVKDAISHSCLCGLEEILGVNLDEVIVEAIVAVSRPEEIDEEGIKAVLPIGQKYVKAVKGGLRVPGIKEPQFGDTEDDSIEVAVACVTVSIK</sequence>
<reference evidence="4" key="3">
    <citation type="submission" date="2015-02" db="EMBL/GenBank/DDBJ databases">
        <title>Genome analysis of three genomes within the thermophilic hydrogenogenic bacterial species Caldanaerobacter subterraneus.</title>
        <authorList>
            <person name="Sant'Anna F.H."/>
            <person name="Lebedinsky A."/>
            <person name="Sokolova T."/>
            <person name="Robb F.T."/>
            <person name="Gonzalez J.M."/>
        </authorList>
    </citation>
    <scope>NUCLEOTIDE SEQUENCE [LARGE SCALE GENOMIC DNA]</scope>
    <source>
        <strain evidence="4">DSM 12653</strain>
    </source>
</reference>
<dbReference type="AlphaFoldDB" id="A0A0F5PLA4"/>
<evidence type="ECO:0000313" key="3">
    <source>
        <dbReference type="EMBL" id="KKC29423.1"/>
    </source>
</evidence>
<dbReference type="InterPro" id="IPR011719">
    <property type="entry name" value="CHP02058"/>
</dbReference>
<dbReference type="Pfam" id="PF09585">
    <property type="entry name" value="Lin0512_fam"/>
    <property type="match status" value="1"/>
</dbReference>
<evidence type="ECO:0000256" key="2">
    <source>
        <dbReference type="ARBA" id="ARBA00023134"/>
    </source>
</evidence>
<keyword evidence="1" id="KW-0547">Nucleotide-binding</keyword>
<dbReference type="EMBL" id="ABXP02000082">
    <property type="protein sequence ID" value="KKC29423.1"/>
    <property type="molecule type" value="Genomic_DNA"/>
</dbReference>
<dbReference type="Proteomes" id="UP000010146">
    <property type="component" value="Unassembled WGS sequence"/>
</dbReference>
<organism evidence="3 4">
    <name type="scientific">Caldanaerobacter subterraneus subsp. pacificus DSM 12653</name>
    <dbReference type="NCBI Taxonomy" id="391606"/>
    <lineage>
        <taxon>Bacteria</taxon>
        <taxon>Bacillati</taxon>
        <taxon>Bacillota</taxon>
        <taxon>Clostridia</taxon>
        <taxon>Thermoanaerobacterales</taxon>
        <taxon>Thermoanaerobacteraceae</taxon>
        <taxon>Caldanaerobacter</taxon>
    </lineage>
</organism>
<accession>A0A0F5PLA4</accession>
<dbReference type="Gene3D" id="3.30.1330.20">
    <property type="entry name" value="Tubulin/FtsZ, C-terminal domain"/>
    <property type="match status" value="1"/>
</dbReference>
<evidence type="ECO:0000256" key="1">
    <source>
        <dbReference type="ARBA" id="ARBA00022741"/>
    </source>
</evidence>